<sequence length="182" mass="19423">MDTTPPLMASAMVRLHPQPLSAAAFAPFGDVIEARPAGDPGAFPINGGMVTRHHDLAAVELEGGRALINLFEAKPYAYPLEIAMLERHLLGSQAFIPLSEQPFVIVVAPAGDVLDPASLRAFISNGRQGVNYRRGVWHHMLLAVGAPARFAVIDRGGDGNNCEERTLAQPLLLELPPALHAA</sequence>
<organism evidence="5 6">
    <name type="scientific">Cupriavidus necator</name>
    <name type="common">Alcaligenes eutrophus</name>
    <name type="synonym">Ralstonia eutropha</name>
    <dbReference type="NCBI Taxonomy" id="106590"/>
    <lineage>
        <taxon>Bacteria</taxon>
        <taxon>Pseudomonadati</taxon>
        <taxon>Pseudomonadota</taxon>
        <taxon>Betaproteobacteria</taxon>
        <taxon>Burkholderiales</taxon>
        <taxon>Burkholderiaceae</taxon>
        <taxon>Cupriavidus</taxon>
    </lineage>
</organism>
<dbReference type="PIRSF" id="PIRSF017306">
    <property type="entry name" value="Ureidogly_hydro"/>
    <property type="match status" value="1"/>
</dbReference>
<dbReference type="GO" id="GO:0000256">
    <property type="term" value="P:allantoin catabolic process"/>
    <property type="evidence" value="ECO:0007669"/>
    <property type="project" value="InterPro"/>
</dbReference>
<dbReference type="Gene3D" id="2.60.120.480">
    <property type="entry name" value="Ureidoglycolate hydrolase"/>
    <property type="match status" value="1"/>
</dbReference>
<comment type="subunit">
    <text evidence="1">Homodimer.</text>
</comment>
<reference evidence="5 6" key="1">
    <citation type="submission" date="2018-04" db="EMBL/GenBank/DDBJ databases">
        <title>Cupriavidus necator CR12 genome sequencing and assembly.</title>
        <authorList>
            <person name="Ben Fekih I."/>
            <person name="Mazhar H.S."/>
            <person name="Bello S.K."/>
            <person name="Rensing C."/>
        </authorList>
    </citation>
    <scope>NUCLEOTIDE SEQUENCE [LARGE SCALE GENOMIC DNA]</scope>
    <source>
        <strain evidence="5 6">CR12</strain>
    </source>
</reference>
<evidence type="ECO:0000256" key="4">
    <source>
        <dbReference type="ARBA" id="ARBA00047684"/>
    </source>
</evidence>
<dbReference type="GO" id="GO:0050385">
    <property type="term" value="F:ureidoglycolate lyase activity"/>
    <property type="evidence" value="ECO:0007669"/>
    <property type="project" value="UniProtKB-EC"/>
</dbReference>
<dbReference type="PANTHER" id="PTHR21221">
    <property type="entry name" value="UREIDOGLYCOLATE HYDROLASE"/>
    <property type="match status" value="1"/>
</dbReference>
<dbReference type="GO" id="GO:0006144">
    <property type="term" value="P:purine nucleobase metabolic process"/>
    <property type="evidence" value="ECO:0007669"/>
    <property type="project" value="UniProtKB-KW"/>
</dbReference>
<dbReference type="PANTHER" id="PTHR21221:SF1">
    <property type="entry name" value="UREIDOGLYCOLATE LYASE"/>
    <property type="match status" value="1"/>
</dbReference>
<proteinExistence type="predicted"/>
<dbReference type="EMBL" id="QDHA01000047">
    <property type="protein sequence ID" value="RCJ06601.1"/>
    <property type="molecule type" value="Genomic_DNA"/>
</dbReference>
<dbReference type="SUPFAM" id="SSF51182">
    <property type="entry name" value="RmlC-like cupins"/>
    <property type="match status" value="1"/>
</dbReference>
<dbReference type="InterPro" id="IPR024060">
    <property type="entry name" value="Ureidoglycolate_lyase_dom_sf"/>
</dbReference>
<protein>
    <submittedName>
        <fullName evidence="5">Ureidoglycolate lyase</fullName>
        <ecNumber evidence="5">4.3.2.3</ecNumber>
    </submittedName>
</protein>
<dbReference type="NCBIfam" id="NF009932">
    <property type="entry name" value="PRK13395.1"/>
    <property type="match status" value="1"/>
</dbReference>
<gene>
    <name evidence="5" type="ORF">DDK22_20550</name>
</gene>
<keyword evidence="2" id="KW-0659">Purine metabolism</keyword>
<dbReference type="Proteomes" id="UP000253501">
    <property type="component" value="Unassembled WGS sequence"/>
</dbReference>
<comment type="catalytic activity">
    <reaction evidence="4">
        <text>(S)-ureidoglycolate = urea + glyoxylate</text>
        <dbReference type="Rhea" id="RHEA:11304"/>
        <dbReference type="ChEBI" id="CHEBI:16199"/>
        <dbReference type="ChEBI" id="CHEBI:36655"/>
        <dbReference type="ChEBI" id="CHEBI:57296"/>
        <dbReference type="EC" id="4.3.2.3"/>
    </reaction>
</comment>
<evidence type="ECO:0000256" key="3">
    <source>
        <dbReference type="ARBA" id="ARBA00023239"/>
    </source>
</evidence>
<dbReference type="AlphaFoldDB" id="A0A367PFE2"/>
<dbReference type="CDD" id="cd20298">
    <property type="entry name" value="cupin_UAH"/>
    <property type="match status" value="1"/>
</dbReference>
<evidence type="ECO:0000256" key="2">
    <source>
        <dbReference type="ARBA" id="ARBA00022631"/>
    </source>
</evidence>
<evidence type="ECO:0000313" key="5">
    <source>
        <dbReference type="EMBL" id="RCJ06601.1"/>
    </source>
</evidence>
<dbReference type="Pfam" id="PF04115">
    <property type="entry name" value="Ureidogly_lyase"/>
    <property type="match status" value="1"/>
</dbReference>
<accession>A0A367PFE2</accession>
<evidence type="ECO:0000256" key="1">
    <source>
        <dbReference type="ARBA" id="ARBA00011738"/>
    </source>
</evidence>
<name>A0A367PFE2_CUPNE</name>
<dbReference type="InterPro" id="IPR047233">
    <property type="entry name" value="UAH_cupin"/>
</dbReference>
<evidence type="ECO:0000313" key="6">
    <source>
        <dbReference type="Proteomes" id="UP000253501"/>
    </source>
</evidence>
<comment type="caution">
    <text evidence="5">The sequence shown here is derived from an EMBL/GenBank/DDBJ whole genome shotgun (WGS) entry which is preliminary data.</text>
</comment>
<dbReference type="InterPro" id="IPR011051">
    <property type="entry name" value="RmlC_Cupin_sf"/>
</dbReference>
<dbReference type="GO" id="GO:0004848">
    <property type="term" value="F:ureidoglycolate hydrolase activity"/>
    <property type="evidence" value="ECO:0007669"/>
    <property type="project" value="InterPro"/>
</dbReference>
<keyword evidence="3 5" id="KW-0456">Lyase</keyword>
<dbReference type="InterPro" id="IPR007247">
    <property type="entry name" value="Ureidogly_lyase"/>
</dbReference>
<dbReference type="EC" id="4.3.2.3" evidence="5"/>